<evidence type="ECO:0000256" key="8">
    <source>
        <dbReference type="ARBA" id="ARBA00022723"/>
    </source>
</evidence>
<evidence type="ECO:0000256" key="5">
    <source>
        <dbReference type="ARBA" id="ARBA00022528"/>
    </source>
</evidence>
<keyword evidence="12" id="KW-0460">Magnesium</keyword>
<dbReference type="Gene3D" id="3.30.1490.20">
    <property type="entry name" value="ATP-grasp fold, A domain"/>
    <property type="match status" value="1"/>
</dbReference>
<dbReference type="GO" id="GO:0046872">
    <property type="term" value="F:metal ion binding"/>
    <property type="evidence" value="ECO:0007669"/>
    <property type="project" value="UniProtKB-KW"/>
</dbReference>
<keyword evidence="8" id="KW-0479">Metal-binding</keyword>
<keyword evidence="7" id="KW-0808">Transferase</keyword>
<evidence type="ECO:0000256" key="7">
    <source>
        <dbReference type="ARBA" id="ARBA00022679"/>
    </source>
</evidence>
<evidence type="ECO:0000313" key="18">
    <source>
        <dbReference type="EMBL" id="KAL0385509.1"/>
    </source>
</evidence>
<evidence type="ECO:0000256" key="14">
    <source>
        <dbReference type="ARBA" id="ARBA00023277"/>
    </source>
</evidence>
<dbReference type="FunFam" id="3.30.1490.20:FF:000033">
    <property type="entry name" value="alpha-glucan water dikinase, chloroplastic isoform X2"/>
    <property type="match status" value="1"/>
</dbReference>
<dbReference type="Gene3D" id="3.30.470.20">
    <property type="entry name" value="ATP-grasp fold, B domain"/>
    <property type="match status" value="1"/>
</dbReference>
<accession>A0AAW2RZG2</accession>
<evidence type="ECO:0000256" key="9">
    <source>
        <dbReference type="ARBA" id="ARBA00022741"/>
    </source>
</evidence>
<dbReference type="InterPro" id="IPR013815">
    <property type="entry name" value="ATP_grasp_subdomain_1"/>
</dbReference>
<dbReference type="InterPro" id="IPR056301">
    <property type="entry name" value="GWD-like_N_Ig"/>
</dbReference>
<dbReference type="Pfam" id="PF23166">
    <property type="entry name" value="Ig_N_CWD1"/>
    <property type="match status" value="1"/>
</dbReference>
<dbReference type="InterPro" id="IPR002192">
    <property type="entry name" value="PPDK_AMP/ATP-bd"/>
</dbReference>
<dbReference type="GO" id="GO:0009507">
    <property type="term" value="C:chloroplast"/>
    <property type="evidence" value="ECO:0007669"/>
    <property type="project" value="UniProtKB-SubCell"/>
</dbReference>
<keyword evidence="14" id="KW-0119">Carbohydrate metabolism</keyword>
<name>A0AAW2RZG2_SESRA</name>
<dbReference type="EC" id="2.7.9.4" evidence="15"/>
<protein>
    <recommendedName>
        <fullName evidence="15">alpha-glucan, water dikinase</fullName>
        <ecNumber evidence="15">2.7.9.4</ecNumber>
    </recommendedName>
</protein>
<dbReference type="Pfam" id="PF01326">
    <property type="entry name" value="PPDK_N"/>
    <property type="match status" value="1"/>
</dbReference>
<feature type="domain" description="Pyruvate phosphate dikinase AMP/ATP-binding" evidence="16">
    <location>
        <begin position="192"/>
        <end position="269"/>
    </location>
</feature>
<keyword evidence="5" id="KW-0150">Chloroplast</keyword>
<comment type="subunit">
    <text evidence="4">Homodimer.</text>
</comment>
<keyword evidence="6" id="KW-0934">Plastid</keyword>
<evidence type="ECO:0000256" key="6">
    <source>
        <dbReference type="ARBA" id="ARBA00022640"/>
    </source>
</evidence>
<evidence type="ECO:0000256" key="1">
    <source>
        <dbReference type="ARBA" id="ARBA00001946"/>
    </source>
</evidence>
<comment type="subcellular location">
    <subcellularLocation>
        <location evidence="2">Plastid</location>
        <location evidence="2">Chloroplast</location>
    </subcellularLocation>
</comment>
<dbReference type="GO" id="GO:0005524">
    <property type="term" value="F:ATP binding"/>
    <property type="evidence" value="ECO:0007669"/>
    <property type="project" value="UniProtKB-KW"/>
</dbReference>
<evidence type="ECO:0000259" key="16">
    <source>
        <dbReference type="Pfam" id="PF01326"/>
    </source>
</evidence>
<evidence type="ECO:0000256" key="3">
    <source>
        <dbReference type="ARBA" id="ARBA00007837"/>
    </source>
</evidence>
<evidence type="ECO:0000256" key="2">
    <source>
        <dbReference type="ARBA" id="ARBA00004229"/>
    </source>
</evidence>
<comment type="caution">
    <text evidence="18">The sequence shown here is derived from an EMBL/GenBank/DDBJ whole genome shotgun (WGS) entry which is preliminary data.</text>
</comment>
<dbReference type="PANTHER" id="PTHR46999:SF1">
    <property type="entry name" value="ALPHA-GLUCAN WATER DIKINASE 1, CHLOROPLASTIC"/>
    <property type="match status" value="1"/>
</dbReference>
<evidence type="ECO:0000256" key="15">
    <source>
        <dbReference type="ARBA" id="ARBA00066331"/>
    </source>
</evidence>
<keyword evidence="13" id="KW-0809">Transit peptide</keyword>
<reference evidence="18" key="2">
    <citation type="journal article" date="2024" name="Plant">
        <title>Genomic evolution and insights into agronomic trait innovations of Sesamum species.</title>
        <authorList>
            <person name="Miao H."/>
            <person name="Wang L."/>
            <person name="Qu L."/>
            <person name="Liu H."/>
            <person name="Sun Y."/>
            <person name="Le M."/>
            <person name="Wang Q."/>
            <person name="Wei S."/>
            <person name="Zheng Y."/>
            <person name="Lin W."/>
            <person name="Duan Y."/>
            <person name="Cao H."/>
            <person name="Xiong S."/>
            <person name="Wang X."/>
            <person name="Wei L."/>
            <person name="Li C."/>
            <person name="Ma Q."/>
            <person name="Ju M."/>
            <person name="Zhao R."/>
            <person name="Li G."/>
            <person name="Mu C."/>
            <person name="Tian Q."/>
            <person name="Mei H."/>
            <person name="Zhang T."/>
            <person name="Gao T."/>
            <person name="Zhang H."/>
        </authorList>
    </citation>
    <scope>NUCLEOTIDE SEQUENCE</scope>
    <source>
        <strain evidence="18">G02</strain>
    </source>
</reference>
<keyword evidence="9" id="KW-0547">Nucleotide-binding</keyword>
<evidence type="ECO:0000259" key="17">
    <source>
        <dbReference type="Pfam" id="PF23166"/>
    </source>
</evidence>
<keyword evidence="10" id="KW-0418">Kinase</keyword>
<sequence length="328" mass="36432">MSNTVGNNLLRQSLLSPTVLEHQSRINSSTCVRGNTFFQPQANSLIHKSPISTEFRGNRLTIQKNKLQMGKQRAVSRSTRAVLAANPSSVLTEKFNLGENIELQVDVGPPTSGSAAVVNIQVTSSSDRLILHWGAIKSQNGQWVLPHHRPVGTMVYKNKALRSPFVKVKELKEKMQNSGMPWPGDEGAQRWEQAWTAIKKVWASKWNERAYFSTRKVKLEHDYLCMAVLVQEIINADYAFVIHTTNPSSGDSSEIYAEVVKGLGETLVGAYPGRALSFICKKNDLNSPQVLGYPSKPIGLFIRRSIIFRSDSNGEDLEGYAGAGLYDR</sequence>
<organism evidence="18">
    <name type="scientific">Sesamum radiatum</name>
    <name type="common">Black benniseed</name>
    <dbReference type="NCBI Taxonomy" id="300843"/>
    <lineage>
        <taxon>Eukaryota</taxon>
        <taxon>Viridiplantae</taxon>
        <taxon>Streptophyta</taxon>
        <taxon>Embryophyta</taxon>
        <taxon>Tracheophyta</taxon>
        <taxon>Spermatophyta</taxon>
        <taxon>Magnoliopsida</taxon>
        <taxon>eudicotyledons</taxon>
        <taxon>Gunneridae</taxon>
        <taxon>Pentapetalae</taxon>
        <taxon>asterids</taxon>
        <taxon>lamiids</taxon>
        <taxon>Lamiales</taxon>
        <taxon>Pedaliaceae</taxon>
        <taxon>Sesamum</taxon>
    </lineage>
</organism>
<feature type="domain" description="Alpha-glucan water dikinase-like N-terminal Ig-like" evidence="17">
    <location>
        <begin position="92"/>
        <end position="170"/>
    </location>
</feature>
<comment type="similarity">
    <text evidence="3">Belongs to the PEP-utilizing enzyme family.</text>
</comment>
<evidence type="ECO:0000256" key="10">
    <source>
        <dbReference type="ARBA" id="ARBA00022777"/>
    </source>
</evidence>
<evidence type="ECO:0000256" key="4">
    <source>
        <dbReference type="ARBA" id="ARBA00011738"/>
    </source>
</evidence>
<proteinExistence type="inferred from homology"/>
<dbReference type="SUPFAM" id="SSF56059">
    <property type="entry name" value="Glutathione synthetase ATP-binding domain-like"/>
    <property type="match status" value="1"/>
</dbReference>
<dbReference type="AlphaFoldDB" id="A0AAW2RZG2"/>
<reference evidence="18" key="1">
    <citation type="submission" date="2020-06" db="EMBL/GenBank/DDBJ databases">
        <authorList>
            <person name="Li T."/>
            <person name="Hu X."/>
            <person name="Zhang T."/>
            <person name="Song X."/>
            <person name="Zhang H."/>
            <person name="Dai N."/>
            <person name="Sheng W."/>
            <person name="Hou X."/>
            <person name="Wei L."/>
        </authorList>
    </citation>
    <scope>NUCLEOTIDE SEQUENCE</scope>
    <source>
        <strain evidence="18">G02</strain>
        <tissue evidence="18">Leaf</tissue>
    </source>
</reference>
<dbReference type="GO" id="GO:0050521">
    <property type="term" value="F:alpha-glucan, water dikinase activity"/>
    <property type="evidence" value="ECO:0007669"/>
    <property type="project" value="UniProtKB-EC"/>
</dbReference>
<keyword evidence="11" id="KW-0067">ATP-binding</keyword>
<comment type="cofactor">
    <cofactor evidence="1">
        <name>Mg(2+)</name>
        <dbReference type="ChEBI" id="CHEBI:18420"/>
    </cofactor>
</comment>
<evidence type="ECO:0000256" key="11">
    <source>
        <dbReference type="ARBA" id="ARBA00022840"/>
    </source>
</evidence>
<evidence type="ECO:0000256" key="12">
    <source>
        <dbReference type="ARBA" id="ARBA00022842"/>
    </source>
</evidence>
<evidence type="ECO:0000256" key="13">
    <source>
        <dbReference type="ARBA" id="ARBA00022946"/>
    </source>
</evidence>
<gene>
    <name evidence="18" type="ORF">Sradi_2945200</name>
</gene>
<dbReference type="PANTHER" id="PTHR46999">
    <property type="entry name" value="ALPHA-GLUCAN WATER DIKINASE 1, CHLOROPLASTIC-RELATED"/>
    <property type="match status" value="1"/>
</dbReference>
<dbReference type="EMBL" id="JACGWJ010000012">
    <property type="protein sequence ID" value="KAL0385509.1"/>
    <property type="molecule type" value="Genomic_DNA"/>
</dbReference>